<comment type="caution">
    <text evidence="2">The sequence shown here is derived from an EMBL/GenBank/DDBJ whole genome shotgun (WGS) entry which is preliminary data.</text>
</comment>
<evidence type="ECO:0000313" key="3">
    <source>
        <dbReference type="Proteomes" id="UP000178565"/>
    </source>
</evidence>
<dbReference type="InterPro" id="IPR013830">
    <property type="entry name" value="SGNH_hydro"/>
</dbReference>
<dbReference type="InterPro" id="IPR036514">
    <property type="entry name" value="SGNH_hydro_sf"/>
</dbReference>
<dbReference type="Gene3D" id="3.40.50.1110">
    <property type="entry name" value="SGNH hydrolase"/>
    <property type="match status" value="1"/>
</dbReference>
<dbReference type="STRING" id="1797785.A3B45_02515"/>
<dbReference type="PANTHER" id="PTHR30383">
    <property type="entry name" value="THIOESTERASE 1/PROTEASE 1/LYSOPHOSPHOLIPASE L1"/>
    <property type="match status" value="1"/>
</dbReference>
<gene>
    <name evidence="2" type="ORF">A3B45_02515</name>
</gene>
<dbReference type="SUPFAM" id="SSF52266">
    <property type="entry name" value="SGNH hydrolase"/>
    <property type="match status" value="1"/>
</dbReference>
<dbReference type="Pfam" id="PF13472">
    <property type="entry name" value="Lipase_GDSL_2"/>
    <property type="match status" value="1"/>
</dbReference>
<name>A0A1F5KST1_9BACT</name>
<proteinExistence type="predicted"/>
<accession>A0A1F5KST1</accession>
<evidence type="ECO:0000313" key="2">
    <source>
        <dbReference type="EMBL" id="OGE43880.1"/>
    </source>
</evidence>
<dbReference type="AlphaFoldDB" id="A0A1F5KST1"/>
<organism evidence="2 3">
    <name type="scientific">Candidatus Daviesbacteria bacterium RIFCSPLOWO2_01_FULL_39_12</name>
    <dbReference type="NCBI Taxonomy" id="1797785"/>
    <lineage>
        <taxon>Bacteria</taxon>
        <taxon>Candidatus Daviesiibacteriota</taxon>
    </lineage>
</organism>
<dbReference type="EMBL" id="MFDM01000011">
    <property type="protein sequence ID" value="OGE43880.1"/>
    <property type="molecule type" value="Genomic_DNA"/>
</dbReference>
<reference evidence="2 3" key="1">
    <citation type="journal article" date="2016" name="Nat. Commun.">
        <title>Thousands of microbial genomes shed light on interconnected biogeochemical processes in an aquifer system.</title>
        <authorList>
            <person name="Anantharaman K."/>
            <person name="Brown C.T."/>
            <person name="Hug L.A."/>
            <person name="Sharon I."/>
            <person name="Castelle C.J."/>
            <person name="Probst A.J."/>
            <person name="Thomas B.C."/>
            <person name="Singh A."/>
            <person name="Wilkins M.J."/>
            <person name="Karaoz U."/>
            <person name="Brodie E.L."/>
            <person name="Williams K.H."/>
            <person name="Hubbard S.S."/>
            <person name="Banfield J.F."/>
        </authorList>
    </citation>
    <scope>NUCLEOTIDE SEQUENCE [LARGE SCALE GENOMIC DNA]</scope>
</reference>
<evidence type="ECO:0000259" key="1">
    <source>
        <dbReference type="Pfam" id="PF13472"/>
    </source>
</evidence>
<dbReference type="InterPro" id="IPR051532">
    <property type="entry name" value="Ester_Hydrolysis_Enzymes"/>
</dbReference>
<dbReference type="Proteomes" id="UP000178565">
    <property type="component" value="Unassembled WGS sequence"/>
</dbReference>
<sequence length="213" mass="24630">MDKHILVFGTSTTYGAWDSEGGWVQRLRKYFDNKIIASGYKEYVLVYNLGVSGDKSADILRRFEAETEARKGGHGEETMILCHLGINDCIYNDSLSSLEVSSEQFKENYKQLISLAKQYSQKIIIIGSMPVDKRVDPMPWSSGRSYKNEYVEQFNKIMKEVANETKVSFIEIYQRFINENYSKLLADGVHMTAEGHRQLFEIVKERLVNDKWL</sequence>
<feature type="domain" description="SGNH hydrolase-type esterase" evidence="1">
    <location>
        <begin position="7"/>
        <end position="197"/>
    </location>
</feature>
<protein>
    <recommendedName>
        <fullName evidence="1">SGNH hydrolase-type esterase domain-containing protein</fullName>
    </recommendedName>
</protein>